<dbReference type="PROSITE" id="PS01173">
    <property type="entry name" value="LIPASE_GDXG_HIS"/>
    <property type="match status" value="1"/>
</dbReference>
<dbReference type="PANTHER" id="PTHR48081:SF33">
    <property type="entry name" value="KYNURENINE FORMAMIDASE"/>
    <property type="match status" value="1"/>
</dbReference>
<evidence type="ECO:0000259" key="3">
    <source>
        <dbReference type="Pfam" id="PF20434"/>
    </source>
</evidence>
<dbReference type="EMBL" id="VJMJ01000297">
    <property type="protein sequence ID" value="KAF0723703.1"/>
    <property type="molecule type" value="Genomic_DNA"/>
</dbReference>
<keyword evidence="5" id="KW-1185">Reference proteome</keyword>
<keyword evidence="2" id="KW-0378">Hydrolase</keyword>
<evidence type="ECO:0000256" key="2">
    <source>
        <dbReference type="ARBA" id="ARBA00022801"/>
    </source>
</evidence>
<feature type="domain" description="BD-FAE-like" evidence="3">
    <location>
        <begin position="168"/>
        <end position="381"/>
    </location>
</feature>
<dbReference type="InterPro" id="IPR029058">
    <property type="entry name" value="AB_hydrolase_fold"/>
</dbReference>
<comment type="similarity">
    <text evidence="1">Belongs to the 'GDXG' lipolytic enzyme family.</text>
</comment>
<evidence type="ECO:0000313" key="5">
    <source>
        <dbReference type="Proteomes" id="UP000481153"/>
    </source>
</evidence>
<evidence type="ECO:0000313" key="4">
    <source>
        <dbReference type="EMBL" id="KAF0723703.1"/>
    </source>
</evidence>
<dbReference type="InterPro" id="IPR002168">
    <property type="entry name" value="Lipase_GDXG_HIS_AS"/>
</dbReference>
<dbReference type="Proteomes" id="UP000481153">
    <property type="component" value="Unassembled WGS sequence"/>
</dbReference>
<dbReference type="InterPro" id="IPR049492">
    <property type="entry name" value="BD-FAE-like_dom"/>
</dbReference>
<dbReference type="PANTHER" id="PTHR48081">
    <property type="entry name" value="AB HYDROLASE SUPERFAMILY PROTEIN C4A8.06C"/>
    <property type="match status" value="1"/>
</dbReference>
<gene>
    <name evidence="4" type="ORF">Ae201684_017478</name>
</gene>
<evidence type="ECO:0000256" key="1">
    <source>
        <dbReference type="ARBA" id="ARBA00010515"/>
    </source>
</evidence>
<dbReference type="VEuPathDB" id="FungiDB:AeMF1_014585"/>
<comment type="caution">
    <text evidence="4">The sequence shown here is derived from an EMBL/GenBank/DDBJ whole genome shotgun (WGS) entry which is preliminary data.</text>
</comment>
<dbReference type="InterPro" id="IPR050300">
    <property type="entry name" value="GDXG_lipolytic_enzyme"/>
</dbReference>
<name>A0A6G0W932_9STRA</name>
<accession>A0A6G0W932</accession>
<reference evidence="4 5" key="1">
    <citation type="submission" date="2019-07" db="EMBL/GenBank/DDBJ databases">
        <title>Genomics analysis of Aphanomyces spp. identifies a new class of oomycete effector associated with host adaptation.</title>
        <authorList>
            <person name="Gaulin E."/>
        </authorList>
    </citation>
    <scope>NUCLEOTIDE SEQUENCE [LARGE SCALE GENOMIC DNA]</scope>
    <source>
        <strain evidence="4 5">ATCC 201684</strain>
    </source>
</reference>
<protein>
    <recommendedName>
        <fullName evidence="3">BD-FAE-like domain-containing protein</fullName>
    </recommendedName>
</protein>
<proteinExistence type="inferred from homology"/>
<organism evidence="4 5">
    <name type="scientific">Aphanomyces euteiches</name>
    <dbReference type="NCBI Taxonomy" id="100861"/>
    <lineage>
        <taxon>Eukaryota</taxon>
        <taxon>Sar</taxon>
        <taxon>Stramenopiles</taxon>
        <taxon>Oomycota</taxon>
        <taxon>Saprolegniomycetes</taxon>
        <taxon>Saprolegniales</taxon>
        <taxon>Verrucalvaceae</taxon>
        <taxon>Aphanomyces</taxon>
    </lineage>
</organism>
<dbReference type="SUPFAM" id="SSF53474">
    <property type="entry name" value="alpha/beta-Hydrolases"/>
    <property type="match status" value="1"/>
</dbReference>
<dbReference type="AlphaFoldDB" id="A0A6G0W932"/>
<dbReference type="GO" id="GO:0016787">
    <property type="term" value="F:hydrolase activity"/>
    <property type="evidence" value="ECO:0007669"/>
    <property type="project" value="UniProtKB-KW"/>
</dbReference>
<sequence>MTSMTVSRSNAIYLIYLLCMLRLAQKTQRRSPVLEGMEGFFWQMLTGEYAHLFLLGNTIGLSTTVAKYLKQPSATWTQAGLTSLHLAVVGLLAQAVRSNFTSAQHLQRAMIKYGVVSPPEARKKIGARSWTDWWMLWNPIPCSLSFPGTIQTVTYGWVGERHPHPLRMDIYRHEACGAMPPILLFIHGGGWIFGSKTFIPSVFLHAMGKKGWLFCAMDYRKAPFVTFPDLLIDCKRALAYLRQAGNSRLQADTSKIVVCGESAGAHLASLVALTAHDKSFQPGFETVDCSVLACVDTYGYHDMTDRYGHFGRIDIQKKSRYYVEFVLKSRLFLDRPLFERASPLFWLLHDKATDVPPFLLIHGAYDSVIPMEDSREFYKALKAFRDRHNDRRAVPDIFVPLPDAEHAFNNIRSPRSLAYNDAVGVFLDAVLAASSKSTKGTPVAKL</sequence>
<dbReference type="Gene3D" id="3.40.50.1820">
    <property type="entry name" value="alpha/beta hydrolase"/>
    <property type="match status" value="1"/>
</dbReference>
<dbReference type="Pfam" id="PF20434">
    <property type="entry name" value="BD-FAE"/>
    <property type="match status" value="1"/>
</dbReference>